<dbReference type="GO" id="GO:0030798">
    <property type="term" value="F:trans-aconitate 2-methyltransferase activity"/>
    <property type="evidence" value="ECO:0007669"/>
    <property type="project" value="UniProtKB-EC"/>
</dbReference>
<dbReference type="InterPro" id="IPR023149">
    <property type="entry name" value="Trans_acon_MeTrfase_C"/>
</dbReference>
<keyword evidence="2 4" id="KW-0808">Transferase</keyword>
<evidence type="ECO:0000313" key="4">
    <source>
        <dbReference type="EMBL" id="MBB4082523.1"/>
    </source>
</evidence>
<organism evidence="4 5">
    <name type="scientific">Brevundimonas lenta</name>
    <dbReference type="NCBI Taxonomy" id="424796"/>
    <lineage>
        <taxon>Bacteria</taxon>
        <taxon>Pseudomonadati</taxon>
        <taxon>Pseudomonadota</taxon>
        <taxon>Alphaproteobacteria</taxon>
        <taxon>Caulobacterales</taxon>
        <taxon>Caulobacteraceae</taxon>
        <taxon>Brevundimonas</taxon>
    </lineage>
</organism>
<reference evidence="4 5" key="1">
    <citation type="submission" date="2020-08" db="EMBL/GenBank/DDBJ databases">
        <title>Genomic Encyclopedia of Type Strains, Phase IV (KMG-IV): sequencing the most valuable type-strain genomes for metagenomic binning, comparative biology and taxonomic classification.</title>
        <authorList>
            <person name="Goeker M."/>
        </authorList>
    </citation>
    <scope>NUCLEOTIDE SEQUENCE [LARGE SCALE GENOMIC DNA]</scope>
    <source>
        <strain evidence="4 5">DSM 23960</strain>
    </source>
</reference>
<protein>
    <submittedName>
        <fullName evidence="4">Trans-aconitate 2-methyltransferase</fullName>
        <ecNumber evidence="4">2.1.1.144</ecNumber>
    </submittedName>
</protein>
<keyword evidence="1 4" id="KW-0489">Methyltransferase</keyword>
<dbReference type="Gene3D" id="3.40.50.150">
    <property type="entry name" value="Vaccinia Virus protein VP39"/>
    <property type="match status" value="1"/>
</dbReference>
<dbReference type="CDD" id="cd02440">
    <property type="entry name" value="AdoMet_MTases"/>
    <property type="match status" value="1"/>
</dbReference>
<dbReference type="EC" id="2.1.1.144" evidence="4"/>
<sequence>MTDSSPAWDPTQYSRFEAERDRAALDLLLRVPGDLEPREIWDLGCGTGQHAALLKRRHPGARVHGLDSSPAMLKQARELSVDVDWRAGDIGSWSADWPVDLIFANASLQWLPDHEGLLPRLTAALASGGVLAAQMPLAHESRQHTLMRAVAADGPWAARLESVNTIRPLLAVERYYDLLAPACRDIDIWSTTYLHVLNGADAVLEWMKGTALRPYMTALADDPAMRSSYLSALGERLSEAFPRRWDGVTLLPFPRLFLVARRR</sequence>
<evidence type="ECO:0000256" key="1">
    <source>
        <dbReference type="ARBA" id="ARBA00022603"/>
    </source>
</evidence>
<evidence type="ECO:0000313" key="5">
    <source>
        <dbReference type="Proteomes" id="UP000529946"/>
    </source>
</evidence>
<proteinExistence type="predicted"/>
<feature type="domain" description="Methyltransferase" evidence="3">
    <location>
        <begin position="40"/>
        <end position="129"/>
    </location>
</feature>
<comment type="caution">
    <text evidence="4">The sequence shown here is derived from an EMBL/GenBank/DDBJ whole genome shotgun (WGS) entry which is preliminary data.</text>
</comment>
<dbReference type="AlphaFoldDB" id="A0A7W6JCC7"/>
<dbReference type="PANTHER" id="PTHR43861">
    <property type="entry name" value="TRANS-ACONITATE 2-METHYLTRANSFERASE-RELATED"/>
    <property type="match status" value="1"/>
</dbReference>
<dbReference type="InterPro" id="IPR029063">
    <property type="entry name" value="SAM-dependent_MTases_sf"/>
</dbReference>
<accession>A0A7W6JCC7</accession>
<dbReference type="EMBL" id="JACIDM010000001">
    <property type="protein sequence ID" value="MBB4082523.1"/>
    <property type="molecule type" value="Genomic_DNA"/>
</dbReference>
<dbReference type="Proteomes" id="UP000529946">
    <property type="component" value="Unassembled WGS sequence"/>
</dbReference>
<dbReference type="Pfam" id="PF13649">
    <property type="entry name" value="Methyltransf_25"/>
    <property type="match status" value="1"/>
</dbReference>
<keyword evidence="5" id="KW-1185">Reference proteome</keyword>
<gene>
    <name evidence="4" type="ORF">GGR12_001362</name>
</gene>
<dbReference type="SUPFAM" id="SSF53335">
    <property type="entry name" value="S-adenosyl-L-methionine-dependent methyltransferases"/>
    <property type="match status" value="1"/>
</dbReference>
<dbReference type="Gene3D" id="1.10.150.290">
    <property type="entry name" value="S-adenosyl-L-methionine-dependent methyltransferases"/>
    <property type="match status" value="1"/>
</dbReference>
<dbReference type="PANTHER" id="PTHR43861:SF1">
    <property type="entry name" value="TRANS-ACONITATE 2-METHYLTRANSFERASE"/>
    <property type="match status" value="1"/>
</dbReference>
<name>A0A7W6JCC7_9CAUL</name>
<evidence type="ECO:0000259" key="3">
    <source>
        <dbReference type="Pfam" id="PF13649"/>
    </source>
</evidence>
<dbReference type="InterPro" id="IPR041698">
    <property type="entry name" value="Methyltransf_25"/>
</dbReference>
<dbReference type="GO" id="GO:0032259">
    <property type="term" value="P:methylation"/>
    <property type="evidence" value="ECO:0007669"/>
    <property type="project" value="UniProtKB-KW"/>
</dbReference>
<evidence type="ECO:0000256" key="2">
    <source>
        <dbReference type="ARBA" id="ARBA00022679"/>
    </source>
</evidence>